<dbReference type="Proteomes" id="UP000013015">
    <property type="component" value="Unassembled WGS sequence"/>
</dbReference>
<keyword evidence="2" id="KW-1185">Reference proteome</keyword>
<dbReference type="HOGENOM" id="CLU_3194948_0_0_11"/>
<name>N6X8J1_9ACTO</name>
<accession>N6X8J1</accession>
<comment type="caution">
    <text evidence="1">The sequence shown here is derived from an EMBL/GenBank/DDBJ whole genome shotgun (WGS) entry which is preliminary data.</text>
</comment>
<dbReference type="EMBL" id="AQHZ01000025">
    <property type="protein sequence ID" value="ENO17478.1"/>
    <property type="molecule type" value="Genomic_DNA"/>
</dbReference>
<dbReference type="PATRIC" id="fig|888050.3.peg.1712"/>
<proteinExistence type="predicted"/>
<organism evidence="1 2">
    <name type="scientific">Schaalia cardiffensis F0333</name>
    <dbReference type="NCBI Taxonomy" id="888050"/>
    <lineage>
        <taxon>Bacteria</taxon>
        <taxon>Bacillati</taxon>
        <taxon>Actinomycetota</taxon>
        <taxon>Actinomycetes</taxon>
        <taxon>Actinomycetales</taxon>
        <taxon>Actinomycetaceae</taxon>
        <taxon>Schaalia</taxon>
    </lineage>
</organism>
<dbReference type="AlphaFoldDB" id="N6X8J1"/>
<gene>
    <name evidence="1" type="ORF">HMPREF9004_1783</name>
</gene>
<sequence>MATSRTRQDPLKTSCSGLTCQDLLALRIGLRSPTLEPHRHEWRKL</sequence>
<evidence type="ECO:0000313" key="1">
    <source>
        <dbReference type="EMBL" id="ENO17478.1"/>
    </source>
</evidence>
<evidence type="ECO:0000313" key="2">
    <source>
        <dbReference type="Proteomes" id="UP000013015"/>
    </source>
</evidence>
<reference evidence="1 2" key="1">
    <citation type="submission" date="2013-03" db="EMBL/GenBank/DDBJ databases">
        <title>Reference genome for the Human Microbiome Project.</title>
        <authorList>
            <person name="Aqrawi P."/>
            <person name="Ayvaz T."/>
            <person name="Bess C."/>
            <person name="Blankenburg K."/>
            <person name="Coyle M."/>
            <person name="Deng J."/>
            <person name="Forbes L."/>
            <person name="Fowler G."/>
            <person name="Francisco L."/>
            <person name="Fu Q."/>
            <person name="Gibbs R."/>
            <person name="Gross S."/>
            <person name="Gubbala S."/>
            <person name="Hale W."/>
            <person name="Hemphill L."/>
            <person name="Highlander S."/>
            <person name="Hirani K."/>
            <person name="Jackson L."/>
            <person name="Jakkamsetti A."/>
            <person name="Javaid M."/>
            <person name="Jayaseelan J.C."/>
            <person name="Jiang H."/>
            <person name="Joshi V."/>
            <person name="Korchina V."/>
            <person name="Kovar C."/>
            <person name="Lara F."/>
            <person name="Lee S."/>
            <person name="Liu Y."/>
            <person name="Mata R."/>
            <person name="Mathew T."/>
            <person name="Munidasa M."/>
            <person name="Muzny D."/>
            <person name="Nazareth L."/>
            <person name="Ngo R."/>
            <person name="Nguyen L."/>
            <person name="Nguyen N."/>
            <person name="Okwuonu G."/>
            <person name="Ongeri F."/>
            <person name="Palculict T."/>
            <person name="Patil S."/>
            <person name="Petrosino J."/>
            <person name="Pham C."/>
            <person name="Pham P."/>
            <person name="Pu L.-L."/>
            <person name="Qin X."/>
            <person name="Qu J."/>
            <person name="Reid J."/>
            <person name="Ross M."/>
            <person name="Ruth R."/>
            <person name="Saada N."/>
            <person name="San Lucas F."/>
            <person name="Santibanez J."/>
            <person name="Shang Y."/>
            <person name="Simmons D."/>
            <person name="Song X.-Z."/>
            <person name="Tang L.-Y."/>
            <person name="Thornton R."/>
            <person name="Warren J."/>
            <person name="Weissenberger G."/>
            <person name="Wilczek-Boney K."/>
            <person name="Worley K."/>
            <person name="Youmans B."/>
            <person name="Zhang J."/>
            <person name="Zhang L."/>
            <person name="Zhao Z."/>
            <person name="Zhou C."/>
            <person name="Zhu D."/>
            <person name="Zhu Y."/>
        </authorList>
    </citation>
    <scope>NUCLEOTIDE SEQUENCE [LARGE SCALE GENOMIC DNA]</scope>
    <source>
        <strain evidence="1 2">F0333</strain>
    </source>
</reference>
<protein>
    <submittedName>
        <fullName evidence="1">Uncharacterized protein</fullName>
    </submittedName>
</protein>